<dbReference type="Pfam" id="PF25752">
    <property type="entry name" value="DUF1619_N"/>
    <property type="match status" value="1"/>
</dbReference>
<dbReference type="InterPro" id="IPR040354">
    <property type="entry name" value="TCTN1-3"/>
</dbReference>
<feature type="domain" description="Tectonic-1-3 N-terminal" evidence="8">
    <location>
        <begin position="119"/>
        <end position="197"/>
    </location>
</feature>
<dbReference type="OrthoDB" id="2104337at2759"/>
<evidence type="ECO:0000256" key="2">
    <source>
        <dbReference type="ARBA" id="ARBA00022729"/>
    </source>
</evidence>
<evidence type="ECO:0000256" key="6">
    <source>
        <dbReference type="SAM" id="SignalP"/>
    </source>
</evidence>
<dbReference type="PANTHER" id="PTHR14611">
    <property type="entry name" value="TECTONIC FAMILY MEMBER"/>
    <property type="match status" value="1"/>
</dbReference>
<dbReference type="InterPro" id="IPR057724">
    <property type="entry name" value="TCTN1-3_N"/>
</dbReference>
<name>A0A6J2TRD6_DROLE</name>
<gene>
    <name evidence="10" type="primary">LOC115626438</name>
</gene>
<comment type="similarity">
    <text evidence="1">Belongs to the tectonic family.</text>
</comment>
<dbReference type="Proteomes" id="UP000504634">
    <property type="component" value="Unplaced"/>
</dbReference>
<evidence type="ECO:0000259" key="7">
    <source>
        <dbReference type="Pfam" id="PF07773"/>
    </source>
</evidence>
<keyword evidence="3" id="KW-0970">Cilium biogenesis/degradation</keyword>
<evidence type="ECO:0000259" key="8">
    <source>
        <dbReference type="Pfam" id="PF25752"/>
    </source>
</evidence>
<keyword evidence="4" id="KW-0325">Glycoprotein</keyword>
<dbReference type="InterPro" id="IPR011677">
    <property type="entry name" value="TCTN1-3_dom"/>
</dbReference>
<evidence type="ECO:0000256" key="1">
    <source>
        <dbReference type="ARBA" id="ARBA00007633"/>
    </source>
</evidence>
<feature type="domain" description="Tectonic-1-3" evidence="7">
    <location>
        <begin position="226"/>
        <end position="391"/>
    </location>
</feature>
<accession>A0A6J2TRD6</accession>
<proteinExistence type="inferred from homology"/>
<evidence type="ECO:0000313" key="10">
    <source>
        <dbReference type="RefSeq" id="XP_030377673.1"/>
    </source>
</evidence>
<feature type="region of interest" description="Disordered" evidence="5">
    <location>
        <begin position="24"/>
        <end position="110"/>
    </location>
</feature>
<reference evidence="10" key="1">
    <citation type="submission" date="2025-08" db="UniProtKB">
        <authorList>
            <consortium name="RefSeq"/>
        </authorList>
    </citation>
    <scope>IDENTIFICATION</scope>
    <source>
        <strain evidence="10">11010-0011.00</strain>
        <tissue evidence="10">Whole body</tissue>
    </source>
</reference>
<dbReference type="GO" id="GO:0060271">
    <property type="term" value="P:cilium assembly"/>
    <property type="evidence" value="ECO:0007669"/>
    <property type="project" value="TreeGrafter"/>
</dbReference>
<dbReference type="PANTHER" id="PTHR14611:SF2">
    <property type="entry name" value="TECTONIC"/>
    <property type="match status" value="1"/>
</dbReference>
<feature type="domain" description="Tectonic-1-3" evidence="7">
    <location>
        <begin position="411"/>
        <end position="609"/>
    </location>
</feature>
<feature type="signal peptide" evidence="6">
    <location>
        <begin position="1"/>
        <end position="19"/>
    </location>
</feature>
<evidence type="ECO:0000256" key="4">
    <source>
        <dbReference type="ARBA" id="ARBA00023180"/>
    </source>
</evidence>
<dbReference type="GO" id="GO:0035869">
    <property type="term" value="C:ciliary transition zone"/>
    <property type="evidence" value="ECO:0007669"/>
    <property type="project" value="TreeGrafter"/>
</dbReference>
<evidence type="ECO:0000256" key="3">
    <source>
        <dbReference type="ARBA" id="ARBA00022794"/>
    </source>
</evidence>
<evidence type="ECO:0000256" key="5">
    <source>
        <dbReference type="SAM" id="MobiDB-lite"/>
    </source>
</evidence>
<protein>
    <submittedName>
        <fullName evidence="10">Tectonic</fullName>
    </submittedName>
</protein>
<organism evidence="9 10">
    <name type="scientific">Drosophila lebanonensis</name>
    <name type="common">Fruit fly</name>
    <name type="synonym">Scaptodrosophila lebanonensis</name>
    <dbReference type="NCBI Taxonomy" id="7225"/>
    <lineage>
        <taxon>Eukaryota</taxon>
        <taxon>Metazoa</taxon>
        <taxon>Ecdysozoa</taxon>
        <taxon>Arthropoda</taxon>
        <taxon>Hexapoda</taxon>
        <taxon>Insecta</taxon>
        <taxon>Pterygota</taxon>
        <taxon>Neoptera</taxon>
        <taxon>Endopterygota</taxon>
        <taxon>Diptera</taxon>
        <taxon>Brachycera</taxon>
        <taxon>Muscomorpha</taxon>
        <taxon>Ephydroidea</taxon>
        <taxon>Drosophilidae</taxon>
        <taxon>Scaptodrosophila</taxon>
    </lineage>
</organism>
<dbReference type="GeneID" id="115626438"/>
<keyword evidence="2 6" id="KW-0732">Signal</keyword>
<evidence type="ECO:0000313" key="9">
    <source>
        <dbReference type="Proteomes" id="UP000504634"/>
    </source>
</evidence>
<dbReference type="Pfam" id="PF07773">
    <property type="entry name" value="TCTN_DUF1619"/>
    <property type="match status" value="2"/>
</dbReference>
<feature type="compositionally biased region" description="Low complexity" evidence="5">
    <location>
        <begin position="25"/>
        <end position="41"/>
    </location>
</feature>
<keyword evidence="9" id="KW-1185">Reference proteome</keyword>
<feature type="chain" id="PRO_5027008712" evidence="6">
    <location>
        <begin position="20"/>
        <end position="667"/>
    </location>
</feature>
<sequence>MATGRFLIYLSLLVGITQGIKIGISPTLNPNTTTATPQTSTEMPPTTLGLDLSSAGSSSSEDTFTASSLPPSKQQNTTIATASTEAPNASTDSTALATEPPQVETASPNPPVKPIARYPYYCSCDVLAGVCDLNCCCDLDCQAEALKVFNCLAMTDHPQLQLRLEDFQYTHGLPSCKINDGWLCVFRTNTKPAKQQLFSNNFDTKDYYKWPEPLRAYETTPLAQESVFYKYEQPLQLWQPETKELKIFEIPSAYESVFCQIQQPIRHLKGMRSSCRLADISQLQHNLLTLLNLTSTHRLLATPRSVQDLMEQPGESEGESVGLDIQICLHSSSDKVVCNVTDVQLDIYSRNMKLLLYHNYTHILNAKLVLKEEPSHPNELELWQDYVVEYVLGNGTDVELKPSHAEKPTSGPLGYLQGSPVLLAKLVPQNDSELPQILDYYHENAGAGHWLSLFTKQSRGGNCRRSPEKRHAAQYGVDIAKQCLLRMEGENDLLLLSKNYTDYCQRLQAEIWAQLLPQNCHNLADISQIFISQLGRPQRDKWLPLQLHYEGEDAGPPPVRGDYNEEQRTFSCRNMLLSVRYEFHVAAMTLLQGQVAHQRLVQHASLVLGERHDLEFDGGEEQVEVPLAVSVMFYDAQRKSLNGAAASIKHLLGAWVVSFSIATSFYF</sequence>
<dbReference type="RefSeq" id="XP_030377673.1">
    <property type="nucleotide sequence ID" value="XM_030521813.1"/>
</dbReference>
<feature type="compositionally biased region" description="Low complexity" evidence="5">
    <location>
        <begin position="53"/>
        <end position="68"/>
    </location>
</feature>
<dbReference type="AlphaFoldDB" id="A0A6J2TRD6"/>
<feature type="compositionally biased region" description="Polar residues" evidence="5">
    <location>
        <begin position="69"/>
        <end position="96"/>
    </location>
</feature>